<accession>A0ABW3NEB0</accession>
<dbReference type="GO" id="GO:0005524">
    <property type="term" value="F:ATP binding"/>
    <property type="evidence" value="ECO:0007669"/>
    <property type="project" value="UniProtKB-KW"/>
</dbReference>
<keyword evidence="2" id="KW-0547">Nucleotide-binding</keyword>
<dbReference type="PANTHER" id="PTHR43166:SF37">
    <property type="entry name" value="ARGININE TRANSPORT ATP-BINDING PROTEIN ARTM"/>
    <property type="match status" value="1"/>
</dbReference>
<dbReference type="InterPro" id="IPR030679">
    <property type="entry name" value="ABC_ATPase_HisP-typ"/>
</dbReference>
<evidence type="ECO:0000313" key="5">
    <source>
        <dbReference type="EMBL" id="MFD1065837.1"/>
    </source>
</evidence>
<dbReference type="InterPro" id="IPR003439">
    <property type="entry name" value="ABC_transporter-like_ATP-bd"/>
</dbReference>
<dbReference type="PIRSF" id="PIRSF039085">
    <property type="entry name" value="ABC_ATPase_HisP"/>
    <property type="match status" value="1"/>
</dbReference>
<proteinExistence type="predicted"/>
<keyword evidence="3 5" id="KW-0067">ATP-binding</keyword>
<dbReference type="Gene3D" id="3.40.50.300">
    <property type="entry name" value="P-loop containing nucleotide triphosphate hydrolases"/>
    <property type="match status" value="1"/>
</dbReference>
<dbReference type="InterPro" id="IPR027417">
    <property type="entry name" value="P-loop_NTPase"/>
</dbReference>
<sequence>MITVQDLHKSFGENEVLKGIHCKVEEKEVVCVIGPSGSGKSTFLRCLNLLEDITSGDVIVDGYPIKDKTTDINMIRTEVGMVFQQFNLFPHKTVIQNVMLAPQKVRKLSEKKARQRGEALLEKVGLAEKADQYPSQLSGGQQQRVAIARALAMEPKMMLFDEPTSALDPELVGEVLEVMKQLAKEGMTMVVVTHEMGFAREVADRVLFMDEGVIMEENTPDVIFSNPASERTKDFLNKVL</sequence>
<keyword evidence="1" id="KW-0813">Transport</keyword>
<dbReference type="Proteomes" id="UP001597041">
    <property type="component" value="Unassembled WGS sequence"/>
</dbReference>
<dbReference type="SUPFAM" id="SSF52540">
    <property type="entry name" value="P-loop containing nucleoside triphosphate hydrolases"/>
    <property type="match status" value="1"/>
</dbReference>
<dbReference type="Pfam" id="PF00005">
    <property type="entry name" value="ABC_tran"/>
    <property type="match status" value="1"/>
</dbReference>
<dbReference type="PROSITE" id="PS00211">
    <property type="entry name" value="ABC_TRANSPORTER_1"/>
    <property type="match status" value="1"/>
</dbReference>
<dbReference type="EMBL" id="JBHTKK010000006">
    <property type="protein sequence ID" value="MFD1065837.1"/>
    <property type="molecule type" value="Genomic_DNA"/>
</dbReference>
<feature type="domain" description="ABC transporter" evidence="4">
    <location>
        <begin position="2"/>
        <end position="236"/>
    </location>
</feature>
<dbReference type="PANTHER" id="PTHR43166">
    <property type="entry name" value="AMINO ACID IMPORT ATP-BINDING PROTEIN"/>
    <property type="match status" value="1"/>
</dbReference>
<evidence type="ECO:0000256" key="2">
    <source>
        <dbReference type="ARBA" id="ARBA00022741"/>
    </source>
</evidence>
<comment type="caution">
    <text evidence="5">The sequence shown here is derived from an EMBL/GenBank/DDBJ whole genome shotgun (WGS) entry which is preliminary data.</text>
</comment>
<organism evidence="5 6">
    <name type="scientific">Oceanobacillus locisalsi</name>
    <dbReference type="NCBI Taxonomy" id="546107"/>
    <lineage>
        <taxon>Bacteria</taxon>
        <taxon>Bacillati</taxon>
        <taxon>Bacillota</taxon>
        <taxon>Bacilli</taxon>
        <taxon>Bacillales</taxon>
        <taxon>Bacillaceae</taxon>
        <taxon>Oceanobacillus</taxon>
    </lineage>
</organism>
<keyword evidence="6" id="KW-1185">Reference proteome</keyword>
<dbReference type="InterPro" id="IPR050086">
    <property type="entry name" value="MetN_ABC_transporter-like"/>
</dbReference>
<reference evidence="6" key="1">
    <citation type="journal article" date="2019" name="Int. J. Syst. Evol. Microbiol.">
        <title>The Global Catalogue of Microorganisms (GCM) 10K type strain sequencing project: providing services to taxonomists for standard genome sequencing and annotation.</title>
        <authorList>
            <consortium name="The Broad Institute Genomics Platform"/>
            <consortium name="The Broad Institute Genome Sequencing Center for Infectious Disease"/>
            <person name="Wu L."/>
            <person name="Ma J."/>
        </authorList>
    </citation>
    <scope>NUCLEOTIDE SEQUENCE [LARGE SCALE GENOMIC DNA]</scope>
    <source>
        <strain evidence="6">CCUG 56608</strain>
    </source>
</reference>
<evidence type="ECO:0000256" key="1">
    <source>
        <dbReference type="ARBA" id="ARBA00022448"/>
    </source>
</evidence>
<dbReference type="CDD" id="cd03262">
    <property type="entry name" value="ABC_HisP_GlnQ"/>
    <property type="match status" value="1"/>
</dbReference>
<evidence type="ECO:0000313" key="6">
    <source>
        <dbReference type="Proteomes" id="UP001597041"/>
    </source>
</evidence>
<dbReference type="PROSITE" id="PS50893">
    <property type="entry name" value="ABC_TRANSPORTER_2"/>
    <property type="match status" value="1"/>
</dbReference>
<dbReference type="InterPro" id="IPR003593">
    <property type="entry name" value="AAA+_ATPase"/>
</dbReference>
<name>A0ABW3NEB0_9BACI</name>
<evidence type="ECO:0000256" key="3">
    <source>
        <dbReference type="ARBA" id="ARBA00022840"/>
    </source>
</evidence>
<protein>
    <submittedName>
        <fullName evidence="5">Amino acid ABC transporter ATP-binding protein</fullName>
    </submittedName>
</protein>
<gene>
    <name evidence="5" type="ORF">ACFQ19_07350</name>
</gene>
<dbReference type="RefSeq" id="WP_379591428.1">
    <property type="nucleotide sequence ID" value="NZ_JBHTKK010000006.1"/>
</dbReference>
<dbReference type="InterPro" id="IPR017871">
    <property type="entry name" value="ABC_transporter-like_CS"/>
</dbReference>
<dbReference type="SMART" id="SM00382">
    <property type="entry name" value="AAA"/>
    <property type="match status" value="1"/>
</dbReference>
<evidence type="ECO:0000259" key="4">
    <source>
        <dbReference type="PROSITE" id="PS50893"/>
    </source>
</evidence>